<name>A0A0N4ZPT3_PARTI</name>
<feature type="signal peptide" evidence="1">
    <location>
        <begin position="1"/>
        <end position="22"/>
    </location>
</feature>
<proteinExistence type="predicted"/>
<keyword evidence="2" id="KW-1185">Reference proteome</keyword>
<sequence>MFCNNKILFCIIVYILINFINGIPPSYVDPEELRDIVSRWTMNNELGIPNYIPEKSNQKSQSKYISLFHVLTPAKFFDSLFTIGNVQMIVPNKPLSKNNNIKNYNRLTATFGK</sequence>
<dbReference type="AlphaFoldDB" id="A0A0N4ZPT3"/>
<keyword evidence="1" id="KW-0732">Signal</keyword>
<dbReference type="WBParaSite" id="PTRK_0001054200.1">
    <property type="protein sequence ID" value="PTRK_0001054200.1"/>
    <property type="gene ID" value="PTRK_0001054200"/>
</dbReference>
<protein>
    <submittedName>
        <fullName evidence="3">Uncharacterized protein</fullName>
    </submittedName>
</protein>
<accession>A0A0N4ZPT3</accession>
<evidence type="ECO:0000313" key="2">
    <source>
        <dbReference type="Proteomes" id="UP000038045"/>
    </source>
</evidence>
<evidence type="ECO:0000256" key="1">
    <source>
        <dbReference type="SAM" id="SignalP"/>
    </source>
</evidence>
<reference evidence="3" key="1">
    <citation type="submission" date="2017-02" db="UniProtKB">
        <authorList>
            <consortium name="WormBaseParasite"/>
        </authorList>
    </citation>
    <scope>IDENTIFICATION</scope>
</reference>
<evidence type="ECO:0000313" key="3">
    <source>
        <dbReference type="WBParaSite" id="PTRK_0001054200.1"/>
    </source>
</evidence>
<feature type="chain" id="PRO_5005892038" evidence="1">
    <location>
        <begin position="23"/>
        <end position="113"/>
    </location>
</feature>
<dbReference type="Proteomes" id="UP000038045">
    <property type="component" value="Unplaced"/>
</dbReference>
<organism evidence="2 3">
    <name type="scientific">Parastrongyloides trichosuri</name>
    <name type="common">Possum-specific nematode worm</name>
    <dbReference type="NCBI Taxonomy" id="131310"/>
    <lineage>
        <taxon>Eukaryota</taxon>
        <taxon>Metazoa</taxon>
        <taxon>Ecdysozoa</taxon>
        <taxon>Nematoda</taxon>
        <taxon>Chromadorea</taxon>
        <taxon>Rhabditida</taxon>
        <taxon>Tylenchina</taxon>
        <taxon>Panagrolaimomorpha</taxon>
        <taxon>Strongyloidoidea</taxon>
        <taxon>Strongyloididae</taxon>
        <taxon>Parastrongyloides</taxon>
    </lineage>
</organism>